<evidence type="ECO:0000256" key="1">
    <source>
        <dbReference type="SAM" id="Phobius"/>
    </source>
</evidence>
<sequence>MDITGYTLGTAIPTIVLGAVATLGSTIQYTQTRQFQLGYSFIFLAGSCLIIIRSIFLAEIYGPSSYDAAMAMNWFSQMFIPFLFCVLFEACRTIIITNTTRNTQQHLNSKNEETAMLETNNSSIISSSTSPQQQESVKILLSISYFAYFFTVILIITNAIATALILSSLSSLDENMYDHIIRLEYFNVYGIWIYVFCAIIQLVNGSSFLGRSIRSLYIYFIGLMIAMIGHTISNALFMQITIYRAADSTSFSLVQYITVEIVGGIALIYACLWCSTHSWKTSPSSIATIGSVQPPHYQ</sequence>
<dbReference type="Proteomes" id="UP001209540">
    <property type="component" value="Unassembled WGS sequence"/>
</dbReference>
<feature type="transmembrane region" description="Helical" evidence="1">
    <location>
        <begin position="6"/>
        <end position="27"/>
    </location>
</feature>
<feature type="transmembrane region" description="Helical" evidence="1">
    <location>
        <begin position="253"/>
        <end position="274"/>
    </location>
</feature>
<feature type="transmembrane region" description="Helical" evidence="1">
    <location>
        <begin position="39"/>
        <end position="62"/>
    </location>
</feature>
<proteinExistence type="predicted"/>
<feature type="transmembrane region" description="Helical" evidence="1">
    <location>
        <begin position="216"/>
        <end position="241"/>
    </location>
</feature>
<keyword evidence="1" id="KW-1133">Transmembrane helix</keyword>
<feature type="transmembrane region" description="Helical" evidence="1">
    <location>
        <begin position="145"/>
        <end position="166"/>
    </location>
</feature>
<keyword evidence="1" id="KW-0812">Transmembrane</keyword>
<reference evidence="2" key="2">
    <citation type="submission" date="2023-02" db="EMBL/GenBank/DDBJ databases">
        <authorList>
            <consortium name="DOE Joint Genome Institute"/>
            <person name="Mondo S.J."/>
            <person name="Chang Y."/>
            <person name="Wang Y."/>
            <person name="Ahrendt S."/>
            <person name="Andreopoulos W."/>
            <person name="Barry K."/>
            <person name="Beard J."/>
            <person name="Benny G.L."/>
            <person name="Blankenship S."/>
            <person name="Bonito G."/>
            <person name="Cuomo C."/>
            <person name="Desiro A."/>
            <person name="Gervers K.A."/>
            <person name="Hundley H."/>
            <person name="Kuo A."/>
            <person name="LaButti K."/>
            <person name="Lang B.F."/>
            <person name="Lipzen A."/>
            <person name="O'Donnell K."/>
            <person name="Pangilinan J."/>
            <person name="Reynolds N."/>
            <person name="Sandor L."/>
            <person name="Smith M.W."/>
            <person name="Tsang A."/>
            <person name="Grigoriev I.V."/>
            <person name="Stajich J.E."/>
            <person name="Spatafora J.W."/>
        </authorList>
    </citation>
    <scope>NUCLEOTIDE SEQUENCE</scope>
    <source>
        <strain evidence="2">RSA 2281</strain>
    </source>
</reference>
<protein>
    <submittedName>
        <fullName evidence="2">Uncharacterized protein</fullName>
    </submittedName>
</protein>
<comment type="caution">
    <text evidence="2">The sequence shown here is derived from an EMBL/GenBank/DDBJ whole genome shotgun (WGS) entry which is preliminary data.</text>
</comment>
<feature type="transmembrane region" description="Helical" evidence="1">
    <location>
        <begin position="186"/>
        <end position="204"/>
    </location>
</feature>
<gene>
    <name evidence="2" type="ORF">BDA99DRAFT_543781</name>
</gene>
<accession>A0AAD5P8Z8</accession>
<evidence type="ECO:0000313" key="3">
    <source>
        <dbReference type="Proteomes" id="UP001209540"/>
    </source>
</evidence>
<keyword evidence="1" id="KW-0472">Membrane</keyword>
<feature type="transmembrane region" description="Helical" evidence="1">
    <location>
        <begin position="74"/>
        <end position="95"/>
    </location>
</feature>
<keyword evidence="3" id="KW-1185">Reference proteome</keyword>
<name>A0AAD5P8Z8_9FUNG</name>
<dbReference type="AlphaFoldDB" id="A0AAD5P8Z8"/>
<evidence type="ECO:0000313" key="2">
    <source>
        <dbReference type="EMBL" id="KAI9245090.1"/>
    </source>
</evidence>
<organism evidence="2 3">
    <name type="scientific">Phascolomyces articulosus</name>
    <dbReference type="NCBI Taxonomy" id="60185"/>
    <lineage>
        <taxon>Eukaryota</taxon>
        <taxon>Fungi</taxon>
        <taxon>Fungi incertae sedis</taxon>
        <taxon>Mucoromycota</taxon>
        <taxon>Mucoromycotina</taxon>
        <taxon>Mucoromycetes</taxon>
        <taxon>Mucorales</taxon>
        <taxon>Lichtheimiaceae</taxon>
        <taxon>Phascolomyces</taxon>
    </lineage>
</organism>
<reference evidence="2" key="1">
    <citation type="journal article" date="2022" name="IScience">
        <title>Evolution of zygomycete secretomes and the origins of terrestrial fungal ecologies.</title>
        <authorList>
            <person name="Chang Y."/>
            <person name="Wang Y."/>
            <person name="Mondo S."/>
            <person name="Ahrendt S."/>
            <person name="Andreopoulos W."/>
            <person name="Barry K."/>
            <person name="Beard J."/>
            <person name="Benny G.L."/>
            <person name="Blankenship S."/>
            <person name="Bonito G."/>
            <person name="Cuomo C."/>
            <person name="Desiro A."/>
            <person name="Gervers K.A."/>
            <person name="Hundley H."/>
            <person name="Kuo A."/>
            <person name="LaButti K."/>
            <person name="Lang B.F."/>
            <person name="Lipzen A."/>
            <person name="O'Donnell K."/>
            <person name="Pangilinan J."/>
            <person name="Reynolds N."/>
            <person name="Sandor L."/>
            <person name="Smith M.E."/>
            <person name="Tsang A."/>
            <person name="Grigoriev I.V."/>
            <person name="Stajich J.E."/>
            <person name="Spatafora J.W."/>
        </authorList>
    </citation>
    <scope>NUCLEOTIDE SEQUENCE</scope>
    <source>
        <strain evidence="2">RSA 2281</strain>
    </source>
</reference>
<dbReference type="EMBL" id="JAIXMP010000054">
    <property type="protein sequence ID" value="KAI9245090.1"/>
    <property type="molecule type" value="Genomic_DNA"/>
</dbReference>